<evidence type="ECO:0000256" key="1">
    <source>
        <dbReference type="SAM" id="MobiDB-lite"/>
    </source>
</evidence>
<dbReference type="Proteomes" id="UP000469292">
    <property type="component" value="Unassembled WGS sequence"/>
</dbReference>
<dbReference type="RefSeq" id="WP_163228198.1">
    <property type="nucleotide sequence ID" value="NZ_VYSG01000005.1"/>
</dbReference>
<proteinExistence type="predicted"/>
<evidence type="ECO:0000313" key="3">
    <source>
        <dbReference type="Proteomes" id="UP000469292"/>
    </source>
</evidence>
<protein>
    <submittedName>
        <fullName evidence="2">Uncharacterized protein</fullName>
    </submittedName>
</protein>
<name>A0A6I5N0Y9_9BIFI</name>
<reference evidence="2 3" key="1">
    <citation type="submission" date="2019-09" db="EMBL/GenBank/DDBJ databases">
        <title>Phylogenetic characterization of a novel taxon of the genus Bifidobacterium: Bifidobacterium choloepi sp. nov.</title>
        <authorList>
            <person name="Modesto M."/>
            <person name="Satti M."/>
        </authorList>
    </citation>
    <scope>NUCLEOTIDE SEQUENCE [LARGE SCALE GENOMIC DNA]</scope>
    <source>
        <strain evidence="2 3">BRDM6</strain>
    </source>
</reference>
<dbReference type="AlphaFoldDB" id="A0A6I5N0Y9"/>
<keyword evidence="3" id="KW-1185">Reference proteome</keyword>
<comment type="caution">
    <text evidence="2">The sequence shown here is derived from an EMBL/GenBank/DDBJ whole genome shotgun (WGS) entry which is preliminary data.</text>
</comment>
<feature type="region of interest" description="Disordered" evidence="1">
    <location>
        <begin position="282"/>
        <end position="305"/>
    </location>
</feature>
<gene>
    <name evidence="2" type="ORF">F6S87_08335</name>
</gene>
<organism evidence="2 3">
    <name type="scientific">Bifidobacterium choloepi</name>
    <dbReference type="NCBI Taxonomy" id="2614131"/>
    <lineage>
        <taxon>Bacteria</taxon>
        <taxon>Bacillati</taxon>
        <taxon>Actinomycetota</taxon>
        <taxon>Actinomycetes</taxon>
        <taxon>Bifidobacteriales</taxon>
        <taxon>Bifidobacteriaceae</taxon>
        <taxon>Bifidobacterium</taxon>
    </lineage>
</organism>
<evidence type="ECO:0000313" key="2">
    <source>
        <dbReference type="EMBL" id="NEG70598.1"/>
    </source>
</evidence>
<dbReference type="EMBL" id="VYSG01000005">
    <property type="protein sequence ID" value="NEG70598.1"/>
    <property type="molecule type" value="Genomic_DNA"/>
</dbReference>
<accession>A0A6I5N0Y9</accession>
<sequence>MSVERVLERLHRFDGQLYRAAHRLRRTAPVPDAPEPVLGAVGKESEAANPASASCMMFVDFDGVLNPMLDDPRISYADIGRLDSPADAAGKPDAGLFGSTTAFVVDDDAIIVLHDDDGMRHGYHVRWSGELADSLFTLIASRRVDFRWLTTWQPYTARLAMALGWDPDRLATVEWYDPDSRLGLFSGKFATIAGEVERQRERRTTGERPRPIIWIDDEEITDETSKALANARPAAPVLLVKPDGRIGVSRDQWKQIVRFAVTPPADPAVYLAPVTGHELRRVEPGNDKAAPAHWRPGRRTEHKGF</sequence>